<sequence>MDSFTMVTQSFVNNMHEAGISFDTKQNQGAVFQVSLQLPEEDISQIEPHQAAAYSIEAALKKAVFSKLCKAVGALEQPDDELMEILNTEFHAHITDLLLDGVMRCNNALVEILTIEAYSRHVSMDVHSESQVSESTTPMDGGIFCGTVPAADGKGLKH</sequence>
<accession>A0A1X2H557</accession>
<comment type="caution">
    <text evidence="1">The sequence shown here is derived from an EMBL/GenBank/DDBJ whole genome shotgun (WGS) entry which is preliminary data.</text>
</comment>
<proteinExistence type="predicted"/>
<dbReference type="Proteomes" id="UP000242180">
    <property type="component" value="Unassembled WGS sequence"/>
</dbReference>
<dbReference type="InParanoid" id="A0A1X2H557"/>
<evidence type="ECO:0000313" key="1">
    <source>
        <dbReference type="EMBL" id="ORY93110.1"/>
    </source>
</evidence>
<name>A0A1X2H557_SYNRA</name>
<dbReference type="OrthoDB" id="2262360at2759"/>
<dbReference type="EMBL" id="MCGN01000009">
    <property type="protein sequence ID" value="ORY93110.1"/>
    <property type="molecule type" value="Genomic_DNA"/>
</dbReference>
<gene>
    <name evidence="1" type="ORF">BCR43DRAFT_364969</name>
</gene>
<reference evidence="1 2" key="1">
    <citation type="submission" date="2016-07" db="EMBL/GenBank/DDBJ databases">
        <title>Pervasive Adenine N6-methylation of Active Genes in Fungi.</title>
        <authorList>
            <consortium name="DOE Joint Genome Institute"/>
            <person name="Mondo S.J."/>
            <person name="Dannebaum R.O."/>
            <person name="Kuo R.C."/>
            <person name="Labutti K."/>
            <person name="Haridas S."/>
            <person name="Kuo A."/>
            <person name="Salamov A."/>
            <person name="Ahrendt S.R."/>
            <person name="Lipzen A."/>
            <person name="Sullivan W."/>
            <person name="Andreopoulos W.B."/>
            <person name="Clum A."/>
            <person name="Lindquist E."/>
            <person name="Daum C."/>
            <person name="Ramamoorthy G.K."/>
            <person name="Gryganskyi A."/>
            <person name="Culley D."/>
            <person name="Magnuson J.K."/>
            <person name="James T.Y."/>
            <person name="O'Malley M.A."/>
            <person name="Stajich J.E."/>
            <person name="Spatafora J.W."/>
            <person name="Visel A."/>
            <person name="Grigoriev I.V."/>
        </authorList>
    </citation>
    <scope>NUCLEOTIDE SEQUENCE [LARGE SCALE GENOMIC DNA]</scope>
    <source>
        <strain evidence="1 2">NRRL 2496</strain>
    </source>
</reference>
<keyword evidence="2" id="KW-1185">Reference proteome</keyword>
<dbReference type="AlphaFoldDB" id="A0A1X2H557"/>
<protein>
    <submittedName>
        <fullName evidence="1">Uncharacterized protein</fullName>
    </submittedName>
</protein>
<organism evidence="1 2">
    <name type="scientific">Syncephalastrum racemosum</name>
    <name type="common">Filamentous fungus</name>
    <dbReference type="NCBI Taxonomy" id="13706"/>
    <lineage>
        <taxon>Eukaryota</taxon>
        <taxon>Fungi</taxon>
        <taxon>Fungi incertae sedis</taxon>
        <taxon>Mucoromycota</taxon>
        <taxon>Mucoromycotina</taxon>
        <taxon>Mucoromycetes</taxon>
        <taxon>Mucorales</taxon>
        <taxon>Syncephalastraceae</taxon>
        <taxon>Syncephalastrum</taxon>
    </lineage>
</organism>
<evidence type="ECO:0000313" key="2">
    <source>
        <dbReference type="Proteomes" id="UP000242180"/>
    </source>
</evidence>